<keyword evidence="2" id="KW-1185">Reference proteome</keyword>
<protein>
    <submittedName>
        <fullName evidence="1">Uncharacterized protein</fullName>
    </submittedName>
</protein>
<dbReference type="GeneID" id="24606926"/>
<accession>A0A0A0RNG3</accession>
<reference evidence="1 2" key="1">
    <citation type="submission" date="2014-07" db="EMBL/GenBank/DDBJ databases">
        <title>Complete Genome of Bacillus megaterium Myophage Mater.</title>
        <authorList>
            <person name="Lancaster J.C."/>
            <person name="Hodde M.K."/>
            <person name="Hernandez A.C."/>
            <person name="Everett G.F.K."/>
        </authorList>
    </citation>
    <scope>NUCLEOTIDE SEQUENCE [LARGE SCALE GENOMIC DNA]</scope>
</reference>
<dbReference type="EMBL" id="KM236245">
    <property type="protein sequence ID" value="AIW03184.1"/>
    <property type="molecule type" value="Genomic_DNA"/>
</dbReference>
<gene>
    <name evidence="1" type="ORF">CPT_Mater27</name>
</gene>
<dbReference type="RefSeq" id="YP_009150986.1">
    <property type="nucleotide sequence ID" value="NC_027366.1"/>
</dbReference>
<evidence type="ECO:0000313" key="2">
    <source>
        <dbReference type="Proteomes" id="UP000030206"/>
    </source>
</evidence>
<name>A0A0A0RNG3_9CAUD</name>
<evidence type="ECO:0000313" key="1">
    <source>
        <dbReference type="EMBL" id="AIW03184.1"/>
    </source>
</evidence>
<organism evidence="1 2">
    <name type="scientific">Bacillus phage Mater</name>
    <dbReference type="NCBI Taxonomy" id="1540090"/>
    <lineage>
        <taxon>Viruses</taxon>
        <taxon>Duplodnaviria</taxon>
        <taxon>Heunggongvirae</taxon>
        <taxon>Uroviricota</taxon>
        <taxon>Caudoviricetes</taxon>
        <taxon>Herelleviridae</taxon>
        <taxon>Bastillevirinae</taxon>
        <taxon>Matervirus</taxon>
        <taxon>Matervirus mater</taxon>
    </lineage>
</organism>
<dbReference type="Proteomes" id="UP000030206">
    <property type="component" value="Segment"/>
</dbReference>
<sequence length="130" mass="15597">MKQSQKYVRLDHVQELLKLIKHRDSFMDWTDNYDKFNKKVFNTVAFIERNAKEFTPATDSKQLHTDTEDLKAVHRHLQLEVQYVQRDYQANVTLPYKEYEVRALNLVAQQEAFIQYLLYGKPTKEQANEE</sequence>
<dbReference type="KEGG" id="vg:24606926"/>
<proteinExistence type="predicted"/>